<evidence type="ECO:0008006" key="3">
    <source>
        <dbReference type="Google" id="ProtNLM"/>
    </source>
</evidence>
<comment type="caution">
    <text evidence="1">The sequence shown here is derived from an EMBL/GenBank/DDBJ whole genome shotgun (WGS) entry which is preliminary data.</text>
</comment>
<evidence type="ECO:0000313" key="2">
    <source>
        <dbReference type="Proteomes" id="UP001498398"/>
    </source>
</evidence>
<reference evidence="1 2" key="1">
    <citation type="submission" date="2024-01" db="EMBL/GenBank/DDBJ databases">
        <title>A draft genome for the cacao thread blight pathogen Marasmiellus scandens.</title>
        <authorList>
            <person name="Baruah I.K."/>
            <person name="Leung J."/>
            <person name="Bukari Y."/>
            <person name="Amoako-Attah I."/>
            <person name="Meinhardt L.W."/>
            <person name="Bailey B.A."/>
            <person name="Cohen S.P."/>
        </authorList>
    </citation>
    <scope>NUCLEOTIDE SEQUENCE [LARGE SCALE GENOMIC DNA]</scope>
    <source>
        <strain evidence="1 2">GH-19</strain>
    </source>
</reference>
<dbReference type="PANTHER" id="PTHR40470">
    <property type="entry name" value="PHYTANOYL-COA DIOXYGENASE FAMILY PROTEIN (AFU_ORTHOLOGUE AFUA_2G15850)"/>
    <property type="match status" value="1"/>
</dbReference>
<evidence type="ECO:0000313" key="1">
    <source>
        <dbReference type="EMBL" id="KAK7460523.1"/>
    </source>
</evidence>
<organism evidence="1 2">
    <name type="scientific">Marasmiellus scandens</name>
    <dbReference type="NCBI Taxonomy" id="2682957"/>
    <lineage>
        <taxon>Eukaryota</taxon>
        <taxon>Fungi</taxon>
        <taxon>Dikarya</taxon>
        <taxon>Basidiomycota</taxon>
        <taxon>Agaricomycotina</taxon>
        <taxon>Agaricomycetes</taxon>
        <taxon>Agaricomycetidae</taxon>
        <taxon>Agaricales</taxon>
        <taxon>Marasmiineae</taxon>
        <taxon>Omphalotaceae</taxon>
        <taxon>Marasmiellus</taxon>
    </lineage>
</organism>
<dbReference type="PANTHER" id="PTHR40470:SF1">
    <property type="entry name" value="PHYTANOYL-COA DIOXYGENASE FAMILY PROTEIN (AFU_ORTHOLOGUE AFUA_2G15850)"/>
    <property type="match status" value="1"/>
</dbReference>
<accession>A0ABR1JHJ7</accession>
<protein>
    <recommendedName>
        <fullName evidence="3">Phytanoyl-CoA dioxygenase</fullName>
    </recommendedName>
</protein>
<gene>
    <name evidence="1" type="ORF">VKT23_009243</name>
</gene>
<dbReference type="Pfam" id="PF05721">
    <property type="entry name" value="PhyH"/>
    <property type="match status" value="1"/>
</dbReference>
<proteinExistence type="predicted"/>
<sequence length="318" mass="36344">MMDLLKLASDHSCRRASSQAHKFLMQSIKSTYDDQGYVVVPSLISHPDFAILQSACEDVINRTREGTWPHRRTVGKQFPPYDSKNPDSWGVQHIMHPDLGASAEIFKKWYTSDGLVKAVCELLQCKEQDLQMELFNLLINPISHSFALRWHRDDIRENATEDEERECLGKWQSGVQWNTALYEDSCLYIVPQSHRFPRNEGQRALSSTQEAPTDPLDMPGAIRLTLNPGETVFYNSNILHCATYDCSAKRATLHATMGDSRRGQERARNILQHGLTWMKEDRFKAGLNERGVSMLNKVLDFQRRVEESGEALKFSLDG</sequence>
<dbReference type="Proteomes" id="UP001498398">
    <property type="component" value="Unassembled WGS sequence"/>
</dbReference>
<keyword evidence="2" id="KW-1185">Reference proteome</keyword>
<dbReference type="EMBL" id="JBANRG010000015">
    <property type="protein sequence ID" value="KAK7460523.1"/>
    <property type="molecule type" value="Genomic_DNA"/>
</dbReference>
<name>A0ABR1JHJ7_9AGAR</name>
<dbReference type="InterPro" id="IPR008775">
    <property type="entry name" value="Phytyl_CoA_dOase-like"/>
</dbReference>
<dbReference type="SUPFAM" id="SSF51197">
    <property type="entry name" value="Clavaminate synthase-like"/>
    <property type="match status" value="1"/>
</dbReference>
<dbReference type="Gene3D" id="2.60.120.620">
    <property type="entry name" value="q2cbj1_9rhob like domain"/>
    <property type="match status" value="1"/>
</dbReference>